<feature type="binding site" evidence="2">
    <location>
        <position position="109"/>
    </location>
    <ligand>
        <name>Zn(2+)</name>
        <dbReference type="ChEBI" id="CHEBI:29105"/>
        <label>2</label>
    </ligand>
</feature>
<proteinExistence type="predicted"/>
<feature type="active site" description="Nucleophile" evidence="1">
    <location>
        <position position="121"/>
    </location>
</feature>
<accession>A0A1X9N6S2</accession>
<feature type="binding site" evidence="2">
    <location>
        <position position="12"/>
    </location>
    <ligand>
        <name>Zn(2+)</name>
        <dbReference type="ChEBI" id="CHEBI:29105"/>
        <label>2</label>
    </ligand>
</feature>
<name>A0A1X9N6S2_9GAMM</name>
<dbReference type="GO" id="GO:0046872">
    <property type="term" value="F:metal ion binding"/>
    <property type="evidence" value="ECO:0007669"/>
    <property type="project" value="UniProtKB-KW"/>
</dbReference>
<evidence type="ECO:0000313" key="4">
    <source>
        <dbReference type="Proteomes" id="UP000193450"/>
    </source>
</evidence>
<dbReference type="Gene3D" id="3.40.50.10780">
    <property type="entry name" value="Dipeptide transport protein"/>
    <property type="match status" value="1"/>
</dbReference>
<feature type="binding site" evidence="2">
    <location>
        <position position="12"/>
    </location>
    <ligand>
        <name>Zn(2+)</name>
        <dbReference type="ChEBI" id="CHEBI:29105"/>
        <label>1</label>
    </ligand>
</feature>
<dbReference type="Pfam" id="PF04951">
    <property type="entry name" value="Peptidase_M55"/>
    <property type="match status" value="1"/>
</dbReference>
<feature type="binding site" evidence="2">
    <location>
        <position position="140"/>
    </location>
    <ligand>
        <name>Zn(2+)</name>
        <dbReference type="ChEBI" id="CHEBI:29105"/>
        <label>2</label>
    </ligand>
</feature>
<dbReference type="OrthoDB" id="9785420at2"/>
<dbReference type="InterPro" id="IPR027476">
    <property type="entry name" value="DppA_N"/>
</dbReference>
<dbReference type="InterPro" id="IPR007035">
    <property type="entry name" value="Peptidase_M55"/>
</dbReference>
<dbReference type="EMBL" id="CP019343">
    <property type="protein sequence ID" value="ARN73800.1"/>
    <property type="molecule type" value="Genomic_DNA"/>
</dbReference>
<dbReference type="PIRSF" id="PIRSF015853">
    <property type="entry name" value="Pep_DppA"/>
    <property type="match status" value="1"/>
</dbReference>
<feature type="binding site" evidence="2">
    <location>
        <position position="14"/>
    </location>
    <ligand>
        <name>Zn(2+)</name>
        <dbReference type="ChEBI" id="CHEBI:29105"/>
        <label>1</label>
    </ligand>
</feature>
<dbReference type="STRING" id="716816.BST96_06550"/>
<dbReference type="Proteomes" id="UP000193450">
    <property type="component" value="Chromosome"/>
</dbReference>
<keyword evidence="2" id="KW-0479">Metal-binding</keyword>
<reference evidence="3 4" key="1">
    <citation type="submission" date="2016-11" db="EMBL/GenBank/DDBJ databases">
        <title>Trade-off between light-utilization and light-protection in marine flavobacteria.</title>
        <authorList>
            <person name="Kumagai Y."/>
        </authorList>
    </citation>
    <scope>NUCLEOTIDE SEQUENCE [LARGE SCALE GENOMIC DNA]</scope>
    <source>
        <strain evidence="3 4">NBRC 107125</strain>
    </source>
</reference>
<dbReference type="RefSeq" id="WP_085757920.1">
    <property type="nucleotide sequence ID" value="NZ_CP019343.1"/>
</dbReference>
<dbReference type="SUPFAM" id="SSF63992">
    <property type="entry name" value="Dipeptide transport protein"/>
    <property type="match status" value="1"/>
</dbReference>
<evidence type="ECO:0000256" key="1">
    <source>
        <dbReference type="PIRSR" id="PIRSR015853-1"/>
    </source>
</evidence>
<feature type="binding site" evidence="2">
    <location>
        <position position="64"/>
    </location>
    <ligand>
        <name>Zn(2+)</name>
        <dbReference type="ChEBI" id="CHEBI:29105"/>
        <label>2</label>
    </ligand>
</feature>
<keyword evidence="4" id="KW-1185">Reference proteome</keyword>
<dbReference type="AlphaFoldDB" id="A0A1X9N6S2"/>
<protein>
    <recommendedName>
        <fullName evidence="5">Aminopeptidase</fullName>
    </recommendedName>
</protein>
<gene>
    <name evidence="3" type="ORF">BST96_06550</name>
</gene>
<sequence>MSAQKRLYISADIEGTAGVVSGEQLTPKGFEYQQAREWMTAEVVAACNAAFEWGIDEVVVSDSHNNGQNLLLDKMPNNVQVVRSWPRPLCMMEGIDIGDYLGALLIGYHSGGSSVDGVLAHTLHGGAIAEVRLNNQVASETVISAATAAHFNVPVIMASGDDSYSRHVQTVLPDAETVITKWAHSATSARMLLPRQVEQHIAEATVKALTRRDTIKPTPVKYPVTVDIRCLRRTGAELCSYLPMIERVDSHTIRFVGKDMVEVSKVLQFLTASGALTP</sequence>
<organism evidence="3 4">
    <name type="scientific">Oceanicoccus sagamiensis</name>
    <dbReference type="NCBI Taxonomy" id="716816"/>
    <lineage>
        <taxon>Bacteria</taxon>
        <taxon>Pseudomonadati</taxon>
        <taxon>Pseudomonadota</taxon>
        <taxon>Gammaproteobacteria</taxon>
        <taxon>Cellvibrionales</taxon>
        <taxon>Spongiibacteraceae</taxon>
        <taxon>Oceanicoccus</taxon>
    </lineage>
</organism>
<dbReference type="KEGG" id="osg:BST96_06550"/>
<evidence type="ECO:0008006" key="5">
    <source>
        <dbReference type="Google" id="ProtNLM"/>
    </source>
</evidence>
<evidence type="ECO:0000313" key="3">
    <source>
        <dbReference type="EMBL" id="ARN73800.1"/>
    </source>
</evidence>
<dbReference type="Gene3D" id="3.30.1360.130">
    <property type="entry name" value="Dipeptide transport protein"/>
    <property type="match status" value="1"/>
</dbReference>
<evidence type="ECO:0000256" key="2">
    <source>
        <dbReference type="PIRSR" id="PIRSR015853-2"/>
    </source>
</evidence>
<keyword evidence="2" id="KW-0862">Zinc</keyword>
<dbReference type="InterPro" id="IPR036177">
    <property type="entry name" value="Peptidase_M55_sf"/>
</dbReference>